<evidence type="ECO:0000256" key="8">
    <source>
        <dbReference type="SAM" id="SignalP"/>
    </source>
</evidence>
<dbReference type="SUPFAM" id="SSF53649">
    <property type="entry name" value="Alkaline phosphatase-like"/>
    <property type="match status" value="1"/>
</dbReference>
<dbReference type="Ensembl" id="ENSCCRT00015047944.1">
    <property type="protein sequence ID" value="ENSCCRP00015046386.1"/>
    <property type="gene ID" value="ENSCCRG00015019199.1"/>
</dbReference>
<evidence type="ECO:0000259" key="9">
    <source>
        <dbReference type="Pfam" id="PF00884"/>
    </source>
</evidence>
<keyword evidence="6" id="KW-0325">Glycoprotein</keyword>
<dbReference type="Proteomes" id="UP000694700">
    <property type="component" value="Unplaced"/>
</dbReference>
<dbReference type="PANTHER" id="PTHR10342:SF267">
    <property type="entry name" value="ARYLSULFATASE I-LIKE"/>
    <property type="match status" value="1"/>
</dbReference>
<dbReference type="InterPro" id="IPR047115">
    <property type="entry name" value="ARSB"/>
</dbReference>
<name>A0A8C1V420_CYPCA</name>
<proteinExistence type="inferred from homology"/>
<comment type="similarity">
    <text evidence="2">Belongs to the sulfatase family.</text>
</comment>
<feature type="signal peptide" evidence="8">
    <location>
        <begin position="1"/>
        <end position="20"/>
    </location>
</feature>
<evidence type="ECO:0000256" key="4">
    <source>
        <dbReference type="ARBA" id="ARBA00022801"/>
    </source>
</evidence>
<dbReference type="Gene3D" id="3.30.1120.10">
    <property type="match status" value="1"/>
</dbReference>
<feature type="region of interest" description="Disordered" evidence="7">
    <location>
        <begin position="463"/>
        <end position="486"/>
    </location>
</feature>
<dbReference type="GO" id="GO:0046872">
    <property type="term" value="F:metal ion binding"/>
    <property type="evidence" value="ECO:0007669"/>
    <property type="project" value="UniProtKB-KW"/>
</dbReference>
<evidence type="ECO:0000256" key="3">
    <source>
        <dbReference type="ARBA" id="ARBA00022723"/>
    </source>
</evidence>
<dbReference type="InterPro" id="IPR000917">
    <property type="entry name" value="Sulfatase_N"/>
</dbReference>
<keyword evidence="5" id="KW-0106">Calcium</keyword>
<dbReference type="Pfam" id="PF00884">
    <property type="entry name" value="Sulfatase"/>
    <property type="match status" value="1"/>
</dbReference>
<feature type="chain" id="PRO_5034709221" evidence="8">
    <location>
        <begin position="21"/>
        <end position="538"/>
    </location>
</feature>
<dbReference type="PROSITE" id="PS00149">
    <property type="entry name" value="SULFATASE_2"/>
    <property type="match status" value="1"/>
</dbReference>
<dbReference type="CDD" id="cd16029">
    <property type="entry name" value="4-S"/>
    <property type="match status" value="1"/>
</dbReference>
<reference evidence="10" key="1">
    <citation type="submission" date="2025-08" db="UniProtKB">
        <authorList>
            <consortium name="Ensembl"/>
        </authorList>
    </citation>
    <scope>IDENTIFICATION</scope>
</reference>
<keyword evidence="4" id="KW-0378">Hydrolase</keyword>
<evidence type="ECO:0000256" key="1">
    <source>
        <dbReference type="ARBA" id="ARBA00001913"/>
    </source>
</evidence>
<dbReference type="GO" id="GO:0008484">
    <property type="term" value="F:sulfuric ester hydrolase activity"/>
    <property type="evidence" value="ECO:0007669"/>
    <property type="project" value="InterPro"/>
</dbReference>
<evidence type="ECO:0000256" key="7">
    <source>
        <dbReference type="SAM" id="MobiDB-lite"/>
    </source>
</evidence>
<sequence length="538" mass="60577">MDALVLCFCLALGLIHTTEEKVLRQGRVPPHIVFVMVEDQGIGYHGSEIHTPVLDQLAGERVKLENYYVQPICSPSCSQLMTGRYQIHTGLQHSIIHARQPLCLPPNIPTLPERLRQAGYSTHMVGKWHLGFCRPECLPTSRGFQSFLGSLTGSGDHFSFQSCDGTEACGFDLHYGEWPAWELSGNYSTRLYTERVKEILRGHDQWTPLFLYVALQAVHTPLQAPGHLLRHYQTLGHRPLRHYAAMVSGVDESVGMIVSELRERGYYNNSVLIYSSDSGGQPVSWGCNWPLRGGKGSYWEGGVRAVGFVHSPLLKTKGVVSQALIHVSDWYPTLLSFAGYRESDSSYLDSQDNQWPALLLNLNGFGIWDTRVRAAIRAGDWKLLTGNVGDGDWFPPQTMPGGPQQWQGMEKRRDQRRKSVWIFTITARPEVVKVLMTRWLTRNFTEGCGLPGWVRKKQEMKRMMKNQTTPTEKPDPRVPAESANSGPCSKRLVLVCKGLLCSCSQKRTICETLAQCENICSNILTVYVLPALLDDIYW</sequence>
<feature type="domain" description="Sulfatase N-terminal" evidence="9">
    <location>
        <begin position="30"/>
        <end position="340"/>
    </location>
</feature>
<protein>
    <submittedName>
        <fullName evidence="10">Si:dkey-174i8.1</fullName>
    </submittedName>
</protein>
<dbReference type="InterPro" id="IPR024607">
    <property type="entry name" value="Sulfatase_CS"/>
</dbReference>
<evidence type="ECO:0000256" key="6">
    <source>
        <dbReference type="ARBA" id="ARBA00023180"/>
    </source>
</evidence>
<evidence type="ECO:0000313" key="10">
    <source>
        <dbReference type="Ensembl" id="ENSCCRP00015046386.1"/>
    </source>
</evidence>
<evidence type="ECO:0000313" key="11">
    <source>
        <dbReference type="Proteomes" id="UP000694700"/>
    </source>
</evidence>
<evidence type="ECO:0000256" key="5">
    <source>
        <dbReference type="ARBA" id="ARBA00022837"/>
    </source>
</evidence>
<dbReference type="PANTHER" id="PTHR10342">
    <property type="entry name" value="ARYLSULFATASE"/>
    <property type="match status" value="1"/>
</dbReference>
<keyword evidence="8" id="KW-0732">Signal</keyword>
<evidence type="ECO:0000256" key="2">
    <source>
        <dbReference type="ARBA" id="ARBA00008779"/>
    </source>
</evidence>
<comment type="cofactor">
    <cofactor evidence="1">
        <name>Ca(2+)</name>
        <dbReference type="ChEBI" id="CHEBI:29108"/>
    </cofactor>
</comment>
<keyword evidence="3" id="KW-0479">Metal-binding</keyword>
<dbReference type="InterPro" id="IPR017850">
    <property type="entry name" value="Alkaline_phosphatase_core_sf"/>
</dbReference>
<dbReference type="AlphaFoldDB" id="A0A8C1V420"/>
<dbReference type="Gene3D" id="3.40.720.10">
    <property type="entry name" value="Alkaline Phosphatase, subunit A"/>
    <property type="match status" value="1"/>
</dbReference>
<organism evidence="10 11">
    <name type="scientific">Cyprinus carpio</name>
    <name type="common">Common carp</name>
    <dbReference type="NCBI Taxonomy" id="7962"/>
    <lineage>
        <taxon>Eukaryota</taxon>
        <taxon>Metazoa</taxon>
        <taxon>Chordata</taxon>
        <taxon>Craniata</taxon>
        <taxon>Vertebrata</taxon>
        <taxon>Euteleostomi</taxon>
        <taxon>Actinopterygii</taxon>
        <taxon>Neopterygii</taxon>
        <taxon>Teleostei</taxon>
        <taxon>Ostariophysi</taxon>
        <taxon>Cypriniformes</taxon>
        <taxon>Cyprinidae</taxon>
        <taxon>Cyprininae</taxon>
        <taxon>Cyprinus</taxon>
    </lineage>
</organism>
<accession>A0A8C1V420</accession>